<dbReference type="InterPro" id="IPR003034">
    <property type="entry name" value="SAP_dom"/>
</dbReference>
<dbReference type="SUPFAM" id="SSF68906">
    <property type="entry name" value="SAP domain"/>
    <property type="match status" value="1"/>
</dbReference>
<dbReference type="SMART" id="SM00513">
    <property type="entry name" value="SAP"/>
    <property type="match status" value="1"/>
</dbReference>
<proteinExistence type="predicted"/>
<evidence type="ECO:0000313" key="3">
    <source>
        <dbReference type="EMBL" id="KIJ09563.1"/>
    </source>
</evidence>
<feature type="region of interest" description="Disordered" evidence="1">
    <location>
        <begin position="247"/>
        <end position="271"/>
    </location>
</feature>
<dbReference type="EMBL" id="KN819451">
    <property type="protein sequence ID" value="KIJ09563.1"/>
    <property type="molecule type" value="Genomic_DNA"/>
</dbReference>
<organism evidence="3 4">
    <name type="scientific">Paxillus involutus ATCC 200175</name>
    <dbReference type="NCBI Taxonomy" id="664439"/>
    <lineage>
        <taxon>Eukaryota</taxon>
        <taxon>Fungi</taxon>
        <taxon>Dikarya</taxon>
        <taxon>Basidiomycota</taxon>
        <taxon>Agaricomycotina</taxon>
        <taxon>Agaricomycetes</taxon>
        <taxon>Agaricomycetidae</taxon>
        <taxon>Boletales</taxon>
        <taxon>Paxilineae</taxon>
        <taxon>Paxillaceae</taxon>
        <taxon>Paxillus</taxon>
    </lineage>
</organism>
<dbReference type="PROSITE" id="PS50800">
    <property type="entry name" value="SAP"/>
    <property type="match status" value="1"/>
</dbReference>
<accession>A0A0C9TF73</accession>
<sequence length="271" mass="29879">MELERRFGLEINVLYQSPEMEVDVRRETCTMGDAPTVDLPPIRPPSPIEAAGALPFPVHFHRDGEPITEYLNLKVMTVGQLKEHCRRFGLRVTGTKQVLVEALQAFSGNRNAWDRHDETSQRLSSSPSGTCWIGCEAAPDQTGASSASSTAPPFLVERSKDIRTPVETEAVLHWAHSIVTKYPYQPPTADLDVLDGHCAPGALAISLPLAASQAPIQEQLTLQRQQVQLLTEIRDCNWGWGTIDRNPRAAPGAHEPPFKFHASLPPKDTPL</sequence>
<evidence type="ECO:0000256" key="1">
    <source>
        <dbReference type="SAM" id="MobiDB-lite"/>
    </source>
</evidence>
<reference evidence="3 4" key="1">
    <citation type="submission" date="2014-06" db="EMBL/GenBank/DDBJ databases">
        <authorList>
            <consortium name="DOE Joint Genome Institute"/>
            <person name="Kuo A."/>
            <person name="Kohler A."/>
            <person name="Nagy L.G."/>
            <person name="Floudas D."/>
            <person name="Copeland A."/>
            <person name="Barry K.W."/>
            <person name="Cichocki N."/>
            <person name="Veneault-Fourrey C."/>
            <person name="LaButti K."/>
            <person name="Lindquist E.A."/>
            <person name="Lipzen A."/>
            <person name="Lundell T."/>
            <person name="Morin E."/>
            <person name="Murat C."/>
            <person name="Sun H."/>
            <person name="Tunlid A."/>
            <person name="Henrissat B."/>
            <person name="Grigoriev I.V."/>
            <person name="Hibbett D.S."/>
            <person name="Martin F."/>
            <person name="Nordberg H.P."/>
            <person name="Cantor M.N."/>
            <person name="Hua S.X."/>
        </authorList>
    </citation>
    <scope>NUCLEOTIDE SEQUENCE [LARGE SCALE GENOMIC DNA]</scope>
    <source>
        <strain evidence="3 4">ATCC 200175</strain>
    </source>
</reference>
<dbReference type="HOGENOM" id="CLU_1027129_0_0_1"/>
<gene>
    <name evidence="3" type="ORF">PAXINDRAFT_102227</name>
</gene>
<dbReference type="Gene3D" id="1.10.720.30">
    <property type="entry name" value="SAP domain"/>
    <property type="match status" value="1"/>
</dbReference>
<keyword evidence="4" id="KW-1185">Reference proteome</keyword>
<evidence type="ECO:0000259" key="2">
    <source>
        <dbReference type="PROSITE" id="PS50800"/>
    </source>
</evidence>
<reference evidence="4" key="2">
    <citation type="submission" date="2015-01" db="EMBL/GenBank/DDBJ databases">
        <title>Evolutionary Origins and Diversification of the Mycorrhizal Mutualists.</title>
        <authorList>
            <consortium name="DOE Joint Genome Institute"/>
            <consortium name="Mycorrhizal Genomics Consortium"/>
            <person name="Kohler A."/>
            <person name="Kuo A."/>
            <person name="Nagy L.G."/>
            <person name="Floudas D."/>
            <person name="Copeland A."/>
            <person name="Barry K.W."/>
            <person name="Cichocki N."/>
            <person name="Veneault-Fourrey C."/>
            <person name="LaButti K."/>
            <person name="Lindquist E.A."/>
            <person name="Lipzen A."/>
            <person name="Lundell T."/>
            <person name="Morin E."/>
            <person name="Murat C."/>
            <person name="Riley R."/>
            <person name="Ohm R."/>
            <person name="Sun H."/>
            <person name="Tunlid A."/>
            <person name="Henrissat B."/>
            <person name="Grigoriev I.V."/>
            <person name="Hibbett D.S."/>
            <person name="Martin F."/>
        </authorList>
    </citation>
    <scope>NUCLEOTIDE SEQUENCE [LARGE SCALE GENOMIC DNA]</scope>
    <source>
        <strain evidence="4">ATCC 200175</strain>
    </source>
</reference>
<dbReference type="OrthoDB" id="3049189at2759"/>
<name>A0A0C9TF73_PAXIN</name>
<protein>
    <recommendedName>
        <fullName evidence="2">SAP domain-containing protein</fullName>
    </recommendedName>
</protein>
<dbReference type="Pfam" id="PF02037">
    <property type="entry name" value="SAP"/>
    <property type="match status" value="1"/>
</dbReference>
<dbReference type="Proteomes" id="UP000053647">
    <property type="component" value="Unassembled WGS sequence"/>
</dbReference>
<evidence type="ECO:0000313" key="4">
    <source>
        <dbReference type="Proteomes" id="UP000053647"/>
    </source>
</evidence>
<dbReference type="AlphaFoldDB" id="A0A0C9TF73"/>
<feature type="domain" description="SAP" evidence="2">
    <location>
        <begin position="73"/>
        <end position="107"/>
    </location>
</feature>
<dbReference type="InterPro" id="IPR036361">
    <property type="entry name" value="SAP_dom_sf"/>
</dbReference>